<dbReference type="PANTHER" id="PTHR34587:SF2">
    <property type="entry name" value="G-PROTEIN COUPLED RECEPTORS FAMILY 1 PROFILE DOMAIN-CONTAINING PROTEIN"/>
    <property type="match status" value="1"/>
</dbReference>
<dbReference type="Proteomes" id="UP000269721">
    <property type="component" value="Unassembled WGS sequence"/>
</dbReference>
<accession>A0A4P9W7Q9</accession>
<organism evidence="1 2">
    <name type="scientific">Blyttiomyces helicus</name>
    <dbReference type="NCBI Taxonomy" id="388810"/>
    <lineage>
        <taxon>Eukaryota</taxon>
        <taxon>Fungi</taxon>
        <taxon>Fungi incertae sedis</taxon>
        <taxon>Chytridiomycota</taxon>
        <taxon>Chytridiomycota incertae sedis</taxon>
        <taxon>Chytridiomycetes</taxon>
        <taxon>Chytridiomycetes incertae sedis</taxon>
        <taxon>Blyttiomyces</taxon>
    </lineage>
</organism>
<dbReference type="EMBL" id="KZ997427">
    <property type="protein sequence ID" value="RKO87433.1"/>
    <property type="molecule type" value="Genomic_DNA"/>
</dbReference>
<gene>
    <name evidence="1" type="ORF">BDK51DRAFT_24702</name>
</gene>
<dbReference type="OrthoDB" id="2336871at2759"/>
<proteinExistence type="predicted"/>
<feature type="non-terminal residue" evidence="1">
    <location>
        <position position="1"/>
    </location>
</feature>
<name>A0A4P9W7Q9_9FUNG</name>
<sequence>PQTLNAQGIVQGHQHITIQQLTSTQAAPDAQVFAFFKGLNDQALDGRTLAVNVPAGTFKTDGLYRICSMSGGDGHAPTIMPVAQRGAQDDCIRINVQNAAQ</sequence>
<evidence type="ECO:0000313" key="1">
    <source>
        <dbReference type="EMBL" id="RKO87433.1"/>
    </source>
</evidence>
<protein>
    <submittedName>
        <fullName evidence="1">Uncharacterized protein</fullName>
    </submittedName>
</protein>
<dbReference type="AlphaFoldDB" id="A0A4P9W7Q9"/>
<evidence type="ECO:0000313" key="2">
    <source>
        <dbReference type="Proteomes" id="UP000269721"/>
    </source>
</evidence>
<reference evidence="2" key="1">
    <citation type="journal article" date="2018" name="Nat. Microbiol.">
        <title>Leveraging single-cell genomics to expand the fungal tree of life.</title>
        <authorList>
            <person name="Ahrendt S.R."/>
            <person name="Quandt C.A."/>
            <person name="Ciobanu D."/>
            <person name="Clum A."/>
            <person name="Salamov A."/>
            <person name="Andreopoulos B."/>
            <person name="Cheng J.F."/>
            <person name="Woyke T."/>
            <person name="Pelin A."/>
            <person name="Henrissat B."/>
            <person name="Reynolds N.K."/>
            <person name="Benny G.L."/>
            <person name="Smith M.E."/>
            <person name="James T.Y."/>
            <person name="Grigoriev I.V."/>
        </authorList>
    </citation>
    <scope>NUCLEOTIDE SEQUENCE [LARGE SCALE GENOMIC DNA]</scope>
</reference>
<dbReference type="InterPro" id="IPR053216">
    <property type="entry name" value="Appressorial_penetr-assoc"/>
</dbReference>
<keyword evidence="2" id="KW-1185">Reference proteome</keyword>
<dbReference type="PANTHER" id="PTHR34587">
    <property type="entry name" value="VWFA DOMAIN-CONTAINING PROTEIN"/>
    <property type="match status" value="1"/>
</dbReference>